<name>A0AC35F3M9_9BILA</name>
<reference evidence="2" key="1">
    <citation type="submission" date="2022-11" db="UniProtKB">
        <authorList>
            <consortium name="WormBaseParasite"/>
        </authorList>
    </citation>
    <scope>IDENTIFICATION</scope>
</reference>
<dbReference type="Proteomes" id="UP000887580">
    <property type="component" value="Unplaced"/>
</dbReference>
<sequence>MADNNQYSPLSQAVVRTLTDKLYEKRKSAALEIERQVRELLRQNHLTELEKLITVLEGLTVTPNGHNRKGGLIGLAAVAIALGKDNCPQYSGKLITPVLTCFDDGDQKVRYYACESLYNIVKICRASSLEHFDVLFDKFWKLASDADPNVRNGAELLDRLMKEIVTATPNFDLDQLMVLIRERIHAINSSNRRFIISWFHTILKVPSFSITSYIPEVIDGIFKALEDPSPVVKETTTAVLIELMHKLNPKEKEKVDLGAIINILNHHVASNSILARKMALEWMSQILIDYSTAMLKNLSSFLIAVLPFISDDSLKAAEVNARLMSLVTKETKIEIDPVVEVLLKHIDYEKTETRKAVLRWVRHLHANQPAEMYKHIEHFFPRLIDILCDQADDVLELDILLITDICGQKQQDVIIIHSYNLKKEVNEQLQSVRPYLIKFSICLLQKFRADPKLLAERGISIIRQICLLLEPRDVYRSLALLLPDFETFVEQQNSLNQSSIDEFISKMVGILNGILLTAPEMLLFRQKLKNPEENDCKELFECLYRCWSHQPICLISLCLLSKYYEHAAQLVPRLAEIDVSVDFLREIDRLVQLIESPILSYVRLDLLNSDYQKPLAAVLSALLMLVPQTDTFTTLLKRMQAIPLLAISGPHKTPKPSTSIDFSKLILHFDKITVSRYEKARENHTKLLNESVNKLKL</sequence>
<dbReference type="WBParaSite" id="PS1159_v2.g13498.t1">
    <property type="protein sequence ID" value="PS1159_v2.g13498.t1"/>
    <property type="gene ID" value="PS1159_v2.g13498"/>
</dbReference>
<evidence type="ECO:0000313" key="2">
    <source>
        <dbReference type="WBParaSite" id="PS1159_v2.g13498.t1"/>
    </source>
</evidence>
<organism evidence="1 2">
    <name type="scientific">Panagrolaimus sp. PS1159</name>
    <dbReference type="NCBI Taxonomy" id="55785"/>
    <lineage>
        <taxon>Eukaryota</taxon>
        <taxon>Metazoa</taxon>
        <taxon>Ecdysozoa</taxon>
        <taxon>Nematoda</taxon>
        <taxon>Chromadorea</taxon>
        <taxon>Rhabditida</taxon>
        <taxon>Tylenchina</taxon>
        <taxon>Panagrolaimomorpha</taxon>
        <taxon>Panagrolaimoidea</taxon>
        <taxon>Panagrolaimidae</taxon>
        <taxon>Panagrolaimus</taxon>
    </lineage>
</organism>
<evidence type="ECO:0000313" key="1">
    <source>
        <dbReference type="Proteomes" id="UP000887580"/>
    </source>
</evidence>
<protein>
    <submittedName>
        <fullName evidence="2">Protein VAC14 homolog</fullName>
    </submittedName>
</protein>
<proteinExistence type="predicted"/>
<accession>A0AC35F3M9</accession>